<dbReference type="PROSITE" id="PS50157">
    <property type="entry name" value="ZINC_FINGER_C2H2_2"/>
    <property type="match status" value="3"/>
</dbReference>
<dbReference type="SMART" id="SM00355">
    <property type="entry name" value="ZnF_C2H2"/>
    <property type="match status" value="3"/>
</dbReference>
<evidence type="ECO:0000256" key="8">
    <source>
        <dbReference type="SAM" id="MobiDB-lite"/>
    </source>
</evidence>
<gene>
    <name evidence="10" type="ORF">CAAN4_F17414</name>
</gene>
<dbReference type="Proteomes" id="UP001497600">
    <property type="component" value="Chromosome F"/>
</dbReference>
<evidence type="ECO:0000256" key="1">
    <source>
        <dbReference type="ARBA" id="ARBA00004123"/>
    </source>
</evidence>
<keyword evidence="11" id="KW-1185">Reference proteome</keyword>
<feature type="compositionally biased region" description="Polar residues" evidence="8">
    <location>
        <begin position="18"/>
        <end position="30"/>
    </location>
</feature>
<feature type="compositionally biased region" description="Low complexity" evidence="8">
    <location>
        <begin position="146"/>
        <end position="157"/>
    </location>
</feature>
<dbReference type="Pfam" id="PF00096">
    <property type="entry name" value="zf-C2H2"/>
    <property type="match status" value="2"/>
</dbReference>
<feature type="region of interest" description="Disordered" evidence="8">
    <location>
        <begin position="233"/>
        <end position="253"/>
    </location>
</feature>
<evidence type="ECO:0000259" key="9">
    <source>
        <dbReference type="PROSITE" id="PS50157"/>
    </source>
</evidence>
<name>A0ABP0EHZ1_9ASCO</name>
<dbReference type="Gene3D" id="3.30.160.60">
    <property type="entry name" value="Classic Zinc Finger"/>
    <property type="match status" value="3"/>
</dbReference>
<proteinExistence type="predicted"/>
<feature type="compositionally biased region" description="Low complexity" evidence="8">
    <location>
        <begin position="182"/>
        <end position="191"/>
    </location>
</feature>
<keyword evidence="2" id="KW-0479">Metal-binding</keyword>
<dbReference type="SUPFAM" id="SSF57667">
    <property type="entry name" value="beta-beta-alpha zinc fingers"/>
    <property type="match status" value="2"/>
</dbReference>
<evidence type="ECO:0000256" key="7">
    <source>
        <dbReference type="PROSITE-ProRule" id="PRU00042"/>
    </source>
</evidence>
<evidence type="ECO:0000256" key="2">
    <source>
        <dbReference type="ARBA" id="ARBA00022723"/>
    </source>
</evidence>
<dbReference type="InterPro" id="IPR050527">
    <property type="entry name" value="Snail/Krueppel_Znf"/>
</dbReference>
<evidence type="ECO:0000256" key="3">
    <source>
        <dbReference type="ARBA" id="ARBA00022737"/>
    </source>
</evidence>
<dbReference type="InterPro" id="IPR036236">
    <property type="entry name" value="Znf_C2H2_sf"/>
</dbReference>
<feature type="region of interest" description="Disordered" evidence="8">
    <location>
        <begin position="17"/>
        <end position="218"/>
    </location>
</feature>
<feature type="compositionally biased region" description="Pro residues" evidence="8">
    <location>
        <begin position="73"/>
        <end position="91"/>
    </location>
</feature>
<feature type="domain" description="C2H2-type" evidence="9">
    <location>
        <begin position="253"/>
        <end position="280"/>
    </location>
</feature>
<evidence type="ECO:0000256" key="4">
    <source>
        <dbReference type="ARBA" id="ARBA00022771"/>
    </source>
</evidence>
<reference evidence="10 11" key="1">
    <citation type="submission" date="2024-01" db="EMBL/GenBank/DDBJ databases">
        <authorList>
            <consortium name="Genoscope - CEA"/>
            <person name="William W."/>
        </authorList>
    </citation>
    <scope>NUCLEOTIDE SEQUENCE [LARGE SCALE GENOMIC DNA]</scope>
    <source>
        <strain evidence="10 11">29B2s-10</strain>
    </source>
</reference>
<dbReference type="EMBL" id="OZ004258">
    <property type="protein sequence ID" value="CAK7914648.1"/>
    <property type="molecule type" value="Genomic_DNA"/>
</dbReference>
<keyword evidence="5" id="KW-0862">Zinc</keyword>
<feature type="compositionally biased region" description="Pro residues" evidence="8">
    <location>
        <begin position="31"/>
        <end position="40"/>
    </location>
</feature>
<feature type="compositionally biased region" description="Polar residues" evidence="8">
    <location>
        <begin position="98"/>
        <end position="121"/>
    </location>
</feature>
<sequence length="411" mass="45308">MMAYYYPDFNYVYGGHPGSTQAPTPANTRHSPPPPPPPPLYYYEAKQLPSIMVPPAEPHPSYYMQQQYAHPQGGPPQVPPQGGPPPPPPHQVPHSARYATSTTNPSLAQYSHDTSGSASVYSSPKSNSAHSSTSSGSGPGSGSGLGTSVRGTTTTSTFLPHSPVHSLEHQLKHKLPHPHAPSHPLAHAPPAFIHPYHHQQQQLHTPTNPYHTTPLSPKGIDYPSLVGYTVSPSLKRKRKSKGSIVPDSPEQSFPCPQCDKVFQKPYNLKSHMRTHSDDKPYTCNHCDRRFARSHDKKRHEALHNGEKNFRCEGYLKDGCTKWGCGKKFARSDALSRHFRTETGWLCIKPLMDEAKESDRSPHGGAPPFGPGSELNTSYVPLLKMEPSMNGGSISLMENSNFIRKMVQNKYV</sequence>
<keyword evidence="4 7" id="KW-0863">Zinc-finger</keyword>
<evidence type="ECO:0000313" key="10">
    <source>
        <dbReference type="EMBL" id="CAK7914648.1"/>
    </source>
</evidence>
<accession>A0ABP0EHZ1</accession>
<feature type="domain" description="C2H2-type" evidence="9">
    <location>
        <begin position="317"/>
        <end position="343"/>
    </location>
</feature>
<feature type="compositionally biased region" description="Polar residues" evidence="8">
    <location>
        <begin position="198"/>
        <end position="215"/>
    </location>
</feature>
<keyword evidence="6" id="KW-0539">Nucleus</keyword>
<feature type="domain" description="C2H2-type" evidence="9">
    <location>
        <begin position="281"/>
        <end position="308"/>
    </location>
</feature>
<comment type="subcellular location">
    <subcellularLocation>
        <location evidence="1">Nucleus</location>
    </subcellularLocation>
</comment>
<dbReference type="PROSITE" id="PS00028">
    <property type="entry name" value="ZINC_FINGER_C2H2_1"/>
    <property type="match status" value="2"/>
</dbReference>
<feature type="compositionally biased region" description="Low complexity" evidence="8">
    <location>
        <begin position="122"/>
        <end position="136"/>
    </location>
</feature>
<evidence type="ECO:0000256" key="5">
    <source>
        <dbReference type="ARBA" id="ARBA00022833"/>
    </source>
</evidence>
<organism evidence="10 11">
    <name type="scientific">[Candida] anglica</name>
    <dbReference type="NCBI Taxonomy" id="148631"/>
    <lineage>
        <taxon>Eukaryota</taxon>
        <taxon>Fungi</taxon>
        <taxon>Dikarya</taxon>
        <taxon>Ascomycota</taxon>
        <taxon>Saccharomycotina</taxon>
        <taxon>Pichiomycetes</taxon>
        <taxon>Debaryomycetaceae</taxon>
        <taxon>Kurtzmaniella</taxon>
    </lineage>
</organism>
<dbReference type="PANTHER" id="PTHR24388">
    <property type="entry name" value="ZINC FINGER PROTEIN"/>
    <property type="match status" value="1"/>
</dbReference>
<keyword evidence="3" id="KW-0677">Repeat</keyword>
<dbReference type="InterPro" id="IPR013087">
    <property type="entry name" value="Znf_C2H2_type"/>
</dbReference>
<dbReference type="PANTHER" id="PTHR24388:SF54">
    <property type="entry name" value="PROTEIN ESCARGOT"/>
    <property type="match status" value="1"/>
</dbReference>
<evidence type="ECO:0000313" key="11">
    <source>
        <dbReference type="Proteomes" id="UP001497600"/>
    </source>
</evidence>
<protein>
    <recommendedName>
        <fullName evidence="9">C2H2-type domain-containing protein</fullName>
    </recommendedName>
</protein>
<evidence type="ECO:0000256" key="6">
    <source>
        <dbReference type="ARBA" id="ARBA00023242"/>
    </source>
</evidence>